<reference evidence="1 2" key="1">
    <citation type="submission" date="2024-10" db="EMBL/GenBank/DDBJ databases">
        <title>The Natural Products Discovery Center: Release of the First 8490 Sequenced Strains for Exploring Actinobacteria Biosynthetic Diversity.</title>
        <authorList>
            <person name="Kalkreuter E."/>
            <person name="Kautsar S.A."/>
            <person name="Yang D."/>
            <person name="Bader C.D."/>
            <person name="Teijaro C.N."/>
            <person name="Fluegel L."/>
            <person name="Davis C.M."/>
            <person name="Simpson J.R."/>
            <person name="Lauterbach L."/>
            <person name="Steele A.D."/>
            <person name="Gui C."/>
            <person name="Meng S."/>
            <person name="Li G."/>
            <person name="Viehrig K."/>
            <person name="Ye F."/>
            <person name="Su P."/>
            <person name="Kiefer A.F."/>
            <person name="Nichols A."/>
            <person name="Cepeda A.J."/>
            <person name="Yan W."/>
            <person name="Fan B."/>
            <person name="Jiang Y."/>
            <person name="Adhikari A."/>
            <person name="Zheng C.-J."/>
            <person name="Schuster L."/>
            <person name="Cowan T.M."/>
            <person name="Smanski M.J."/>
            <person name="Chevrette M.G."/>
            <person name="De Carvalho L.P.S."/>
            <person name="Shen B."/>
        </authorList>
    </citation>
    <scope>NUCLEOTIDE SEQUENCE [LARGE SCALE GENOMIC DNA]</scope>
    <source>
        <strain evidence="1 2">NPDC007066</strain>
    </source>
</reference>
<dbReference type="RefSeq" id="WP_358279327.1">
    <property type="nucleotide sequence ID" value="NZ_JBEYGJ010000005.1"/>
</dbReference>
<organism evidence="1 2">
    <name type="scientific">Streptomyces massasporeus</name>
    <dbReference type="NCBI Taxonomy" id="67324"/>
    <lineage>
        <taxon>Bacteria</taxon>
        <taxon>Bacillati</taxon>
        <taxon>Actinomycetota</taxon>
        <taxon>Actinomycetes</taxon>
        <taxon>Kitasatosporales</taxon>
        <taxon>Streptomycetaceae</taxon>
        <taxon>Streptomyces</taxon>
    </lineage>
</organism>
<name>A0ABW6LC93_9ACTN</name>
<dbReference type="Proteomes" id="UP001601288">
    <property type="component" value="Unassembled WGS sequence"/>
</dbReference>
<gene>
    <name evidence="1" type="ORF">ACFYM3_11320</name>
</gene>
<sequence>MHDLIPRALQWLRLLLAPGTGKRRRCRPRRDLFPHVHLTLVSCPSAPLPPQLPRHRSPYGLHSPLDGAASSLVRPYLAAHEQEAVLRERRRLALVLAADFGIDLDQHLIGTRKVAA</sequence>
<proteinExistence type="predicted"/>
<accession>A0ABW6LC93</accession>
<evidence type="ECO:0000313" key="1">
    <source>
        <dbReference type="EMBL" id="MFE9225207.1"/>
    </source>
</evidence>
<protein>
    <submittedName>
        <fullName evidence="1">Uncharacterized protein</fullName>
    </submittedName>
</protein>
<evidence type="ECO:0000313" key="2">
    <source>
        <dbReference type="Proteomes" id="UP001601288"/>
    </source>
</evidence>
<dbReference type="EMBL" id="JBIAFP010000005">
    <property type="protein sequence ID" value="MFE9225207.1"/>
    <property type="molecule type" value="Genomic_DNA"/>
</dbReference>
<comment type="caution">
    <text evidence="1">The sequence shown here is derived from an EMBL/GenBank/DDBJ whole genome shotgun (WGS) entry which is preliminary data.</text>
</comment>
<keyword evidence="2" id="KW-1185">Reference proteome</keyword>